<protein>
    <recommendedName>
        <fullName evidence="4">PH domain-containing protein</fullName>
    </recommendedName>
</protein>
<feature type="region of interest" description="Disordered" evidence="1">
    <location>
        <begin position="479"/>
        <end position="498"/>
    </location>
</feature>
<evidence type="ECO:0000313" key="3">
    <source>
        <dbReference type="Proteomes" id="UP001515480"/>
    </source>
</evidence>
<dbReference type="Proteomes" id="UP001515480">
    <property type="component" value="Unassembled WGS sequence"/>
</dbReference>
<sequence>MGRCDALADESSAVAAAAPPRRDQPPSPGGGGGSLTGAAAVESDDGCLTPDGAEARRGRVRHKECSPARKETAESGRTGARTCSFTRRVAGSLPRSPSADLRRGRIQVAPTASASAAPSVAACGAEGRRDAEEGGVCGAPAASQREGGMHLPSVSADVPLHGEGVDRLSALPVGAHGEGVDRLSALPARVPLKAEDANRLSTRPAAVPFEGEGADRLSALPAAIPLEEEGAEHLSAQPPAQDTQVSGTHAPATCNIAATPADRSPGGHDEPTQHVCGPEGAGAHVDRLGRDVRLLGASPCGIGSGCPPPRTLLTPPPPGMPPAAMQGWMKGRIPSQRRFSWHEVRASSWGQRAIASQWFPARSPSGGGRRGAAPRGRWHWYVLVDCQLRGYQHLEHYFEGTGRMARLIVTDVVVRTAERTLELSLQGPHNTAEPTRALFLVPTVEACRLWATALHRASQAHSRPKELPISSLAVEQTRAPIESNSTQTNSSESASQHYASNYATNSGKRSWYVLRVVDPRSLPSRLHLALHGKKFGWV</sequence>
<evidence type="ECO:0000313" key="2">
    <source>
        <dbReference type="EMBL" id="KAL1504946.1"/>
    </source>
</evidence>
<gene>
    <name evidence="2" type="ORF">AB1Y20_008713</name>
</gene>
<dbReference type="EMBL" id="JBGBPQ010000019">
    <property type="protein sequence ID" value="KAL1504946.1"/>
    <property type="molecule type" value="Genomic_DNA"/>
</dbReference>
<feature type="compositionally biased region" description="Low complexity" evidence="1">
    <location>
        <begin position="482"/>
        <end position="496"/>
    </location>
</feature>
<feature type="region of interest" description="Disordered" evidence="1">
    <location>
        <begin position="262"/>
        <end position="282"/>
    </location>
</feature>
<feature type="region of interest" description="Disordered" evidence="1">
    <location>
        <begin position="125"/>
        <end position="153"/>
    </location>
</feature>
<proteinExistence type="predicted"/>
<evidence type="ECO:0008006" key="4">
    <source>
        <dbReference type="Google" id="ProtNLM"/>
    </source>
</evidence>
<accession>A0AB34IR36</accession>
<feature type="compositionally biased region" description="Basic and acidic residues" evidence="1">
    <location>
        <begin position="53"/>
        <end position="74"/>
    </location>
</feature>
<evidence type="ECO:0000256" key="1">
    <source>
        <dbReference type="SAM" id="MobiDB-lite"/>
    </source>
</evidence>
<name>A0AB34IR36_PRYPA</name>
<organism evidence="2 3">
    <name type="scientific">Prymnesium parvum</name>
    <name type="common">Toxic golden alga</name>
    <dbReference type="NCBI Taxonomy" id="97485"/>
    <lineage>
        <taxon>Eukaryota</taxon>
        <taxon>Haptista</taxon>
        <taxon>Haptophyta</taxon>
        <taxon>Prymnesiophyceae</taxon>
        <taxon>Prymnesiales</taxon>
        <taxon>Prymnesiaceae</taxon>
        <taxon>Prymnesium</taxon>
    </lineage>
</organism>
<feature type="region of interest" description="Disordered" evidence="1">
    <location>
        <begin position="1"/>
        <end position="103"/>
    </location>
</feature>
<reference evidence="2 3" key="1">
    <citation type="journal article" date="2024" name="Science">
        <title>Giant polyketide synthase enzymes in the biosynthesis of giant marine polyether toxins.</title>
        <authorList>
            <person name="Fallon T.R."/>
            <person name="Shende V.V."/>
            <person name="Wierzbicki I.H."/>
            <person name="Pendleton A.L."/>
            <person name="Watervoot N.F."/>
            <person name="Auber R.P."/>
            <person name="Gonzalez D.J."/>
            <person name="Wisecaver J.H."/>
            <person name="Moore B.S."/>
        </authorList>
    </citation>
    <scope>NUCLEOTIDE SEQUENCE [LARGE SCALE GENOMIC DNA]</scope>
    <source>
        <strain evidence="2 3">12B1</strain>
    </source>
</reference>
<dbReference type="AlphaFoldDB" id="A0AB34IR36"/>
<keyword evidence="3" id="KW-1185">Reference proteome</keyword>
<comment type="caution">
    <text evidence="2">The sequence shown here is derived from an EMBL/GenBank/DDBJ whole genome shotgun (WGS) entry which is preliminary data.</text>
</comment>
<feature type="compositionally biased region" description="Low complexity" evidence="1">
    <location>
        <begin position="9"/>
        <end position="19"/>
    </location>
</feature>